<dbReference type="OMA" id="QSQTHYC"/>
<evidence type="ECO:0000313" key="2">
    <source>
        <dbReference type="Proteomes" id="UP000683925"/>
    </source>
</evidence>
<proteinExistence type="predicted"/>
<keyword evidence="2" id="KW-1185">Reference proteome</keyword>
<protein>
    <submittedName>
        <fullName evidence="1">Uncharacterized protein</fullName>
    </submittedName>
</protein>
<dbReference type="EMBL" id="CAJJDP010000020">
    <property type="protein sequence ID" value="CAD8147813.1"/>
    <property type="molecule type" value="Genomic_DNA"/>
</dbReference>
<name>A0A8S1T6H4_PAROT</name>
<accession>A0A8S1T6H4</accession>
<dbReference type="Proteomes" id="UP000683925">
    <property type="component" value="Unassembled WGS sequence"/>
</dbReference>
<reference evidence="1" key="1">
    <citation type="submission" date="2021-01" db="EMBL/GenBank/DDBJ databases">
        <authorList>
            <consortium name="Genoscope - CEA"/>
            <person name="William W."/>
        </authorList>
    </citation>
    <scope>NUCLEOTIDE SEQUENCE</scope>
</reference>
<dbReference type="AlphaFoldDB" id="A0A8S1T6H4"/>
<comment type="caution">
    <text evidence="1">The sequence shown here is derived from an EMBL/GenBank/DDBJ whole genome shotgun (WGS) entry which is preliminary data.</text>
</comment>
<evidence type="ECO:0000313" key="1">
    <source>
        <dbReference type="EMBL" id="CAD8147813.1"/>
    </source>
</evidence>
<organism evidence="1 2">
    <name type="scientific">Paramecium octaurelia</name>
    <dbReference type="NCBI Taxonomy" id="43137"/>
    <lineage>
        <taxon>Eukaryota</taxon>
        <taxon>Sar</taxon>
        <taxon>Alveolata</taxon>
        <taxon>Ciliophora</taxon>
        <taxon>Intramacronucleata</taxon>
        <taxon>Oligohymenophorea</taxon>
        <taxon>Peniculida</taxon>
        <taxon>Parameciidae</taxon>
        <taxon>Paramecium</taxon>
    </lineage>
</organism>
<sequence>MFTNKDNFAIYLKIQEVRQIYSNFKSTVLLQLEKLENQIETIIYELSQRDELDSICQNIIENDNSTLNDDEVQEIAQIWNKISYQKNDEYFPKFSDQLVSRIQKTLKLWEQQIQETLQMDLRIIPIYSKSLYKFDLNTKFPSIQVNDEIMIEQTQSQTHYCFAVVDQRLNQIETSSIKFKFPKFIGDIGVGICDLAVLKSKNFRPQLNQVNNGAFVCFQDSYTINTEQDEYNWKTKGFKYGERDVIQVVYEPTLKRATWIKVQKPEDGYSVVLLNDKRELYFCCIVKTQGAKVEIVVD</sequence>
<dbReference type="OrthoDB" id="290422at2759"/>
<gene>
    <name evidence="1" type="ORF">POCTA_138.1.T0200213</name>
</gene>